<evidence type="ECO:0000313" key="1">
    <source>
        <dbReference type="EMBL" id="CAD6442346.1"/>
    </source>
</evidence>
<name>A0A8H2ZMZ0_9HELO</name>
<sequence>MPTATQEKIALLQSSPYHTELQQIEKDYRATHKPLLLQTKKSLIAYRAATRAGNTAALQEHQDNIDENIHKMVDLHKEKKREWDIGIQRLGEDVGGILGRTLMDVVRELGGRRPNIAEGHDMDLGKVLVVVGKRMDSE</sequence>
<proteinExistence type="predicted"/>
<dbReference type="EMBL" id="CAJHIA010000007">
    <property type="protein sequence ID" value="CAD6442346.1"/>
    <property type="molecule type" value="Genomic_DNA"/>
</dbReference>
<organism evidence="1 2">
    <name type="scientific">Sclerotinia trifoliorum</name>
    <dbReference type="NCBI Taxonomy" id="28548"/>
    <lineage>
        <taxon>Eukaryota</taxon>
        <taxon>Fungi</taxon>
        <taxon>Dikarya</taxon>
        <taxon>Ascomycota</taxon>
        <taxon>Pezizomycotina</taxon>
        <taxon>Leotiomycetes</taxon>
        <taxon>Helotiales</taxon>
        <taxon>Sclerotiniaceae</taxon>
        <taxon>Sclerotinia</taxon>
    </lineage>
</organism>
<evidence type="ECO:0000313" key="2">
    <source>
        <dbReference type="Proteomes" id="UP000624404"/>
    </source>
</evidence>
<gene>
    <name evidence="1" type="ORF">SCLTRI_LOCUS2136</name>
</gene>
<comment type="caution">
    <text evidence="1">The sequence shown here is derived from an EMBL/GenBank/DDBJ whole genome shotgun (WGS) entry which is preliminary data.</text>
</comment>
<dbReference type="Proteomes" id="UP000624404">
    <property type="component" value="Unassembled WGS sequence"/>
</dbReference>
<protein>
    <submittedName>
        <fullName evidence="1">E7579d22-54c8-4b42-b8bf-b957a16321ad</fullName>
    </submittedName>
</protein>
<reference evidence="1" key="1">
    <citation type="submission" date="2020-10" db="EMBL/GenBank/DDBJ databases">
        <authorList>
            <person name="Kusch S."/>
        </authorList>
    </citation>
    <scope>NUCLEOTIDE SEQUENCE</scope>
    <source>
        <strain evidence="1">SwB9</strain>
    </source>
</reference>
<dbReference type="AlphaFoldDB" id="A0A8H2ZMZ0"/>
<dbReference type="OrthoDB" id="3505615at2759"/>
<keyword evidence="2" id="KW-1185">Reference proteome</keyword>
<accession>A0A8H2ZMZ0</accession>